<accession>A0ABT5DPR0</accession>
<comment type="caution">
    <text evidence="2">The sequence shown here is derived from an EMBL/GenBank/DDBJ whole genome shotgun (WGS) entry which is preliminary data.</text>
</comment>
<keyword evidence="1" id="KW-0812">Transmembrane</keyword>
<keyword evidence="3" id="KW-1185">Reference proteome</keyword>
<dbReference type="RefSeq" id="WP_272084004.1">
    <property type="nucleotide sequence ID" value="NZ_JAQNDL010000001.1"/>
</dbReference>
<sequence>MVVLFTILGVLADLLIQMFTLLGTGAVVASVVRGFSAEDGVLLLLFLAATIGGHWILLRRIRAGRRTVATARAGSEEVGTRTAGHFVTDALLILCLAAMLRTMQEPPWETAERAGTIAMLVACIVLCGLRVAFVRRDPDPDLM</sequence>
<keyword evidence="1" id="KW-1133">Transmembrane helix</keyword>
<keyword evidence="1" id="KW-0472">Membrane</keyword>
<organism evidence="2 3">
    <name type="scientific">Nannocystis bainbridge</name>
    <dbReference type="NCBI Taxonomy" id="2995303"/>
    <lineage>
        <taxon>Bacteria</taxon>
        <taxon>Pseudomonadati</taxon>
        <taxon>Myxococcota</taxon>
        <taxon>Polyangia</taxon>
        <taxon>Nannocystales</taxon>
        <taxon>Nannocystaceae</taxon>
        <taxon>Nannocystis</taxon>
    </lineage>
</organism>
<evidence type="ECO:0000313" key="2">
    <source>
        <dbReference type="EMBL" id="MDC0715579.1"/>
    </source>
</evidence>
<gene>
    <name evidence="2" type="ORF">POL25_01675</name>
</gene>
<evidence type="ECO:0000256" key="1">
    <source>
        <dbReference type="SAM" id="Phobius"/>
    </source>
</evidence>
<reference evidence="2 3" key="1">
    <citation type="submission" date="2022-11" db="EMBL/GenBank/DDBJ databases">
        <title>Minimal conservation of predation-associated metabolite biosynthetic gene clusters underscores biosynthetic potential of Myxococcota including descriptions for ten novel species: Archangium lansinium sp. nov., Myxococcus landrumus sp. nov., Nannocystis bai.</title>
        <authorList>
            <person name="Ahearne A."/>
            <person name="Stevens C."/>
            <person name="Dowd S."/>
        </authorList>
    </citation>
    <scope>NUCLEOTIDE SEQUENCE [LARGE SCALE GENOMIC DNA]</scope>
    <source>
        <strain evidence="2 3">BB15-2</strain>
    </source>
</reference>
<feature type="transmembrane region" description="Helical" evidence="1">
    <location>
        <begin position="82"/>
        <end position="102"/>
    </location>
</feature>
<dbReference type="Proteomes" id="UP001221686">
    <property type="component" value="Unassembled WGS sequence"/>
</dbReference>
<dbReference type="EMBL" id="JAQNDL010000001">
    <property type="protein sequence ID" value="MDC0715579.1"/>
    <property type="molecule type" value="Genomic_DNA"/>
</dbReference>
<feature type="transmembrane region" description="Helical" evidence="1">
    <location>
        <begin position="114"/>
        <end position="133"/>
    </location>
</feature>
<name>A0ABT5DPR0_9BACT</name>
<proteinExistence type="predicted"/>
<protein>
    <recommendedName>
        <fullName evidence="4">Integral membrane protein</fullName>
    </recommendedName>
</protein>
<evidence type="ECO:0008006" key="4">
    <source>
        <dbReference type="Google" id="ProtNLM"/>
    </source>
</evidence>
<feature type="transmembrane region" description="Helical" evidence="1">
    <location>
        <begin position="40"/>
        <end position="58"/>
    </location>
</feature>
<evidence type="ECO:0000313" key="3">
    <source>
        <dbReference type="Proteomes" id="UP001221686"/>
    </source>
</evidence>